<evidence type="ECO:0000256" key="6">
    <source>
        <dbReference type="ARBA" id="ARBA00022840"/>
    </source>
</evidence>
<evidence type="ECO:0000256" key="3">
    <source>
        <dbReference type="ARBA" id="ARBA00022490"/>
    </source>
</evidence>
<dbReference type="InterPro" id="IPR043519">
    <property type="entry name" value="NT_sf"/>
</dbReference>
<dbReference type="OrthoDB" id="9812943at2"/>
<keyword evidence="5 8" id="KW-0418">Kinase</keyword>
<comment type="similarity">
    <text evidence="1">In the N-terminal section; belongs to the CoaE family.</text>
</comment>
<keyword evidence="7 8" id="KW-0173">Coenzyme A biosynthesis</keyword>
<keyword evidence="11" id="KW-1185">Reference proteome</keyword>
<comment type="catalytic activity">
    <reaction evidence="8">
        <text>3'-dephospho-CoA + ATP = ADP + CoA + H(+)</text>
        <dbReference type="Rhea" id="RHEA:18245"/>
        <dbReference type="ChEBI" id="CHEBI:15378"/>
        <dbReference type="ChEBI" id="CHEBI:30616"/>
        <dbReference type="ChEBI" id="CHEBI:57287"/>
        <dbReference type="ChEBI" id="CHEBI:57328"/>
        <dbReference type="ChEBI" id="CHEBI:456216"/>
        <dbReference type="EC" id="2.7.1.24"/>
    </reaction>
</comment>
<evidence type="ECO:0000256" key="7">
    <source>
        <dbReference type="ARBA" id="ARBA00022993"/>
    </source>
</evidence>
<dbReference type="Pfam" id="PF04229">
    <property type="entry name" value="GrpB"/>
    <property type="match status" value="1"/>
</dbReference>
<evidence type="ECO:0000256" key="8">
    <source>
        <dbReference type="HAMAP-Rule" id="MF_00376"/>
    </source>
</evidence>
<sequence length="414" mass="44601">MLRIGLTGGIGAGKSAVSATFEQCGAVIVDGDVIAREVVLPGAEGLASLVDAFGDDILLPDGSLNRPALAAKAFADDEARQRLNGIVHPLVGRRRAEIIASVPDDAVVVEDIPLLVESGMAPLFPLVVVVHADVEVRVRRLVEQRGMSEEDARARIAAQAGDEQRRAVADVWLDNSGSAGELAQRARDVWHGRILPFAHNLSAGEVARAAARLVPPDPSWPDQGRRIVARLKTACGHRALRVDHIGSTAVPGFLNFPAKDVIDIQVTVESLAVADELVEPLLAAGYPRIERITSDVVKASNAGARSTIGRYDHGDDPGLWHKRIHGSADPGRPTNVHIRVDGWPNQQFALLFVDWLADNPEVRADYLAVKREADRRAGGDAAAYVAAKEPWFLDAYRRAWEWADSTGWRPSPGA</sequence>
<dbReference type="Pfam" id="PF01121">
    <property type="entry name" value="CoaE"/>
    <property type="match status" value="1"/>
</dbReference>
<gene>
    <name evidence="8" type="primary">coaE</name>
    <name evidence="10" type="ORF">BST25_16520</name>
</gene>
<evidence type="ECO:0000313" key="11">
    <source>
        <dbReference type="Proteomes" id="UP000192566"/>
    </source>
</evidence>
<feature type="binding site" evidence="8">
    <location>
        <begin position="11"/>
        <end position="16"/>
    </location>
    <ligand>
        <name>ATP</name>
        <dbReference type="ChEBI" id="CHEBI:30616"/>
    </ligand>
</feature>
<comment type="similarity">
    <text evidence="8">Belongs to the CoaE family.</text>
</comment>
<dbReference type="EC" id="2.7.1.24" evidence="8 9"/>
<keyword evidence="4 8" id="KW-0547">Nucleotide-binding</keyword>
<evidence type="ECO:0000256" key="4">
    <source>
        <dbReference type="ARBA" id="ARBA00022741"/>
    </source>
</evidence>
<dbReference type="SUPFAM" id="SSF52540">
    <property type="entry name" value="P-loop containing nucleoside triphosphate hydrolases"/>
    <property type="match status" value="1"/>
</dbReference>
<keyword evidence="3 8" id="KW-0963">Cytoplasm</keyword>
<accession>A0A1X0DGM7</accession>
<dbReference type="InterPro" id="IPR027417">
    <property type="entry name" value="P-loop_NTPase"/>
</dbReference>
<dbReference type="InterPro" id="IPR007344">
    <property type="entry name" value="GrpB/CoaE"/>
</dbReference>
<protein>
    <recommendedName>
        <fullName evidence="8 9">Dephospho-CoA kinase</fullName>
        <ecNumber evidence="8 9">2.7.1.24</ecNumber>
    </recommendedName>
    <alternativeName>
        <fullName evidence="8">Dephosphocoenzyme A kinase</fullName>
    </alternativeName>
</protein>
<dbReference type="Proteomes" id="UP000192566">
    <property type="component" value="Unassembled WGS sequence"/>
</dbReference>
<dbReference type="GO" id="GO:0005524">
    <property type="term" value="F:ATP binding"/>
    <property type="evidence" value="ECO:0007669"/>
    <property type="project" value="UniProtKB-UniRule"/>
</dbReference>
<dbReference type="PANTHER" id="PTHR10695">
    <property type="entry name" value="DEPHOSPHO-COA KINASE-RELATED"/>
    <property type="match status" value="1"/>
</dbReference>
<keyword evidence="8" id="KW-0808">Transferase</keyword>
<evidence type="ECO:0000256" key="9">
    <source>
        <dbReference type="NCBIfam" id="TIGR00152"/>
    </source>
</evidence>
<dbReference type="NCBIfam" id="NF002879">
    <property type="entry name" value="PRK03333.1"/>
    <property type="match status" value="1"/>
</dbReference>
<comment type="caution">
    <text evidence="10">The sequence shown here is derived from an EMBL/GenBank/DDBJ whole genome shotgun (WGS) entry which is preliminary data.</text>
</comment>
<dbReference type="CDD" id="cd02022">
    <property type="entry name" value="DPCK"/>
    <property type="match status" value="1"/>
</dbReference>
<evidence type="ECO:0000256" key="1">
    <source>
        <dbReference type="ARBA" id="ARBA00008826"/>
    </source>
</evidence>
<comment type="subcellular location">
    <subcellularLocation>
        <location evidence="8">Cytoplasm</location>
    </subcellularLocation>
</comment>
<dbReference type="SUPFAM" id="SSF81301">
    <property type="entry name" value="Nucleotidyltransferase"/>
    <property type="match status" value="1"/>
</dbReference>
<proteinExistence type="inferred from homology"/>
<dbReference type="Gene3D" id="3.40.50.300">
    <property type="entry name" value="P-loop containing nucleotide triphosphate hydrolases"/>
    <property type="match status" value="1"/>
</dbReference>
<dbReference type="Gene3D" id="3.30.460.10">
    <property type="entry name" value="Beta Polymerase, domain 2"/>
    <property type="match status" value="1"/>
</dbReference>
<name>A0A1X0DGM7_MYCHE</name>
<dbReference type="HAMAP" id="MF_00376">
    <property type="entry name" value="Dephospho_CoA_kinase"/>
    <property type="match status" value="1"/>
</dbReference>
<dbReference type="AlphaFoldDB" id="A0A1X0DGM7"/>
<comment type="pathway">
    <text evidence="8">Cofactor biosynthesis; coenzyme A biosynthesis; CoA from (R)-pantothenate: step 5/5.</text>
</comment>
<dbReference type="GO" id="GO:0015937">
    <property type="term" value="P:coenzyme A biosynthetic process"/>
    <property type="evidence" value="ECO:0007669"/>
    <property type="project" value="UniProtKB-UniRule"/>
</dbReference>
<dbReference type="UniPathway" id="UPA00241">
    <property type="reaction ID" value="UER00356"/>
</dbReference>
<dbReference type="NCBIfam" id="TIGR00152">
    <property type="entry name" value="dephospho-CoA kinase"/>
    <property type="match status" value="1"/>
</dbReference>
<dbReference type="EMBL" id="MVHR01000025">
    <property type="protein sequence ID" value="ORA71546.1"/>
    <property type="molecule type" value="Genomic_DNA"/>
</dbReference>
<keyword evidence="6 8" id="KW-0067">ATP-binding</keyword>
<dbReference type="InterPro" id="IPR001977">
    <property type="entry name" value="Depp_CoAkinase"/>
</dbReference>
<evidence type="ECO:0000313" key="10">
    <source>
        <dbReference type="EMBL" id="ORA71546.1"/>
    </source>
</evidence>
<evidence type="ECO:0000256" key="2">
    <source>
        <dbReference type="ARBA" id="ARBA00011058"/>
    </source>
</evidence>
<dbReference type="PANTHER" id="PTHR10695:SF46">
    <property type="entry name" value="BIFUNCTIONAL COENZYME A SYNTHASE-RELATED"/>
    <property type="match status" value="1"/>
</dbReference>
<dbReference type="STRING" id="53376.BST25_16520"/>
<dbReference type="PROSITE" id="PS51219">
    <property type="entry name" value="DPCK"/>
    <property type="match status" value="1"/>
</dbReference>
<reference evidence="10 11" key="1">
    <citation type="submission" date="2017-02" db="EMBL/GenBank/DDBJ databases">
        <title>The new phylogeny of genus Mycobacterium.</title>
        <authorList>
            <person name="Tortoli E."/>
            <person name="Trovato A."/>
            <person name="Cirillo D.M."/>
        </authorList>
    </citation>
    <scope>NUCLEOTIDE SEQUENCE [LARGE SCALE GENOMIC DNA]</scope>
    <source>
        <strain evidence="10 11">DSM 44471</strain>
    </source>
</reference>
<dbReference type="RefSeq" id="WP_083075283.1">
    <property type="nucleotide sequence ID" value="NZ_AP022615.1"/>
</dbReference>
<comment type="similarity">
    <text evidence="2">In the C-terminal section; belongs to the UPF0157 (GrpB) family.</text>
</comment>
<dbReference type="GO" id="GO:0005737">
    <property type="term" value="C:cytoplasm"/>
    <property type="evidence" value="ECO:0007669"/>
    <property type="project" value="UniProtKB-SubCell"/>
</dbReference>
<evidence type="ECO:0000256" key="5">
    <source>
        <dbReference type="ARBA" id="ARBA00022777"/>
    </source>
</evidence>
<organism evidence="10 11">
    <name type="scientific">Mycobacterium heidelbergense</name>
    <dbReference type="NCBI Taxonomy" id="53376"/>
    <lineage>
        <taxon>Bacteria</taxon>
        <taxon>Bacillati</taxon>
        <taxon>Actinomycetota</taxon>
        <taxon>Actinomycetes</taxon>
        <taxon>Mycobacteriales</taxon>
        <taxon>Mycobacteriaceae</taxon>
        <taxon>Mycobacterium</taxon>
        <taxon>Mycobacterium simiae complex</taxon>
    </lineage>
</organism>
<dbReference type="GO" id="GO:0004140">
    <property type="term" value="F:dephospho-CoA kinase activity"/>
    <property type="evidence" value="ECO:0007669"/>
    <property type="project" value="UniProtKB-UniRule"/>
</dbReference>
<comment type="function">
    <text evidence="8">Catalyzes the phosphorylation of the 3'-hydroxyl group of dephosphocoenzyme A to form coenzyme A.</text>
</comment>